<evidence type="ECO:0000259" key="7">
    <source>
        <dbReference type="PROSITE" id="PS51864"/>
    </source>
</evidence>
<dbReference type="Proteomes" id="UP000294498">
    <property type="component" value="Unassembled WGS sequence"/>
</dbReference>
<proteinExistence type="predicted"/>
<accession>A0A4R8DHD8</accession>
<sequence>MKNNFPALLLLVAAMASCRKDGNPPVSTPSQTFTLQQHPAEKAYPGIQGRVIGIQHGSDSIFVEKKGGGYVWMGDILLDEQHFNAMKKSGTITTDRTFTEDYTRLWPSGQVFYALDPNFTATEQGFINDAIADYQNNTPIRFTARTNQSNYIYIQRGATGTGLYSTSIGMAGGQQIINLEGGMFGPGEIEHEMGHAIGFYHEQCRTDRDVWINVNYNYIYPNTQSNIYQYQTYDEIGSSGWQIDQFDFNSIMLYSSYDLVQPGTNNYPMTLTNGQPFNSQRNALSAGDIATVFYMYQPVYVRATLNYTDDENDQTYQHSEGTVSVNFYSDAAGTVPATLTYPLELNYAVVTTSDCSGTMGVENTFTIIPAGNPGTVTIGNFSMTYTYDSQMDPLTCYSQTTGVAPGVGYWQIY</sequence>
<keyword evidence="1 6" id="KW-0645">Protease</keyword>
<dbReference type="GO" id="GO:0004222">
    <property type="term" value="F:metalloendopeptidase activity"/>
    <property type="evidence" value="ECO:0007669"/>
    <property type="project" value="UniProtKB-UniRule"/>
</dbReference>
<name>A0A4R8DHD8_9BACT</name>
<comment type="caution">
    <text evidence="8">The sequence shown here is derived from an EMBL/GenBank/DDBJ whole genome shotgun (WGS) entry which is preliminary data.</text>
</comment>
<dbReference type="InterPro" id="IPR024079">
    <property type="entry name" value="MetalloPept_cat_dom_sf"/>
</dbReference>
<dbReference type="GO" id="GO:0008270">
    <property type="term" value="F:zinc ion binding"/>
    <property type="evidence" value="ECO:0007669"/>
    <property type="project" value="UniProtKB-UniRule"/>
</dbReference>
<dbReference type="SMART" id="SM00235">
    <property type="entry name" value="ZnMc"/>
    <property type="match status" value="1"/>
</dbReference>
<feature type="active site" evidence="6">
    <location>
        <position position="192"/>
    </location>
</feature>
<evidence type="ECO:0000256" key="6">
    <source>
        <dbReference type="PROSITE-ProRule" id="PRU01211"/>
    </source>
</evidence>
<dbReference type="Pfam" id="PF01400">
    <property type="entry name" value="Astacin"/>
    <property type="match status" value="1"/>
</dbReference>
<evidence type="ECO:0000256" key="5">
    <source>
        <dbReference type="ARBA" id="ARBA00023049"/>
    </source>
</evidence>
<feature type="binding site" evidence="6">
    <location>
        <position position="201"/>
    </location>
    <ligand>
        <name>Zn(2+)</name>
        <dbReference type="ChEBI" id="CHEBI:29105"/>
        <note>catalytic</note>
    </ligand>
</feature>
<evidence type="ECO:0000256" key="4">
    <source>
        <dbReference type="ARBA" id="ARBA00022833"/>
    </source>
</evidence>
<reference evidence="8 9" key="1">
    <citation type="submission" date="2019-03" db="EMBL/GenBank/DDBJ databases">
        <title>Genomic Encyclopedia of Type Strains, Phase IV (KMG-IV): sequencing the most valuable type-strain genomes for metagenomic binning, comparative biology and taxonomic classification.</title>
        <authorList>
            <person name="Goeker M."/>
        </authorList>
    </citation>
    <scope>NUCLEOTIDE SEQUENCE [LARGE SCALE GENOMIC DNA]</scope>
    <source>
        <strain evidence="8 9">DSM 100059</strain>
    </source>
</reference>
<feature type="domain" description="Peptidase M12A" evidence="7">
    <location>
        <begin position="84"/>
        <end position="299"/>
    </location>
</feature>
<dbReference type="GO" id="GO:0006508">
    <property type="term" value="P:proteolysis"/>
    <property type="evidence" value="ECO:0007669"/>
    <property type="project" value="UniProtKB-KW"/>
</dbReference>
<dbReference type="PROSITE" id="PS51257">
    <property type="entry name" value="PROKAR_LIPOPROTEIN"/>
    <property type="match status" value="1"/>
</dbReference>
<dbReference type="PROSITE" id="PS51864">
    <property type="entry name" value="ASTACIN"/>
    <property type="match status" value="1"/>
</dbReference>
<keyword evidence="3 6" id="KW-0378">Hydrolase</keyword>
<keyword evidence="4 6" id="KW-0862">Zinc</keyword>
<dbReference type="SUPFAM" id="SSF55486">
    <property type="entry name" value="Metalloproteases ('zincins'), catalytic domain"/>
    <property type="match status" value="1"/>
</dbReference>
<evidence type="ECO:0000256" key="3">
    <source>
        <dbReference type="ARBA" id="ARBA00022801"/>
    </source>
</evidence>
<organism evidence="8 9">
    <name type="scientific">Dinghuibacter silviterrae</name>
    <dbReference type="NCBI Taxonomy" id="1539049"/>
    <lineage>
        <taxon>Bacteria</taxon>
        <taxon>Pseudomonadati</taxon>
        <taxon>Bacteroidota</taxon>
        <taxon>Chitinophagia</taxon>
        <taxon>Chitinophagales</taxon>
        <taxon>Chitinophagaceae</taxon>
        <taxon>Dinghuibacter</taxon>
    </lineage>
</organism>
<dbReference type="AlphaFoldDB" id="A0A4R8DHD8"/>
<feature type="binding site" evidence="6">
    <location>
        <position position="191"/>
    </location>
    <ligand>
        <name>Zn(2+)</name>
        <dbReference type="ChEBI" id="CHEBI:29105"/>
        <note>catalytic</note>
    </ligand>
</feature>
<evidence type="ECO:0000313" key="9">
    <source>
        <dbReference type="Proteomes" id="UP000294498"/>
    </source>
</evidence>
<dbReference type="InterPro" id="IPR001506">
    <property type="entry name" value="Peptidase_M12A"/>
</dbReference>
<dbReference type="RefSeq" id="WP_133997111.1">
    <property type="nucleotide sequence ID" value="NZ_SODV01000002.1"/>
</dbReference>
<dbReference type="Gene3D" id="3.40.390.10">
    <property type="entry name" value="Collagenase (Catalytic Domain)"/>
    <property type="match status" value="1"/>
</dbReference>
<dbReference type="PANTHER" id="PTHR10127">
    <property type="entry name" value="DISCOIDIN, CUB, EGF, LAMININ , AND ZINC METALLOPROTEASE DOMAIN CONTAINING"/>
    <property type="match status" value="1"/>
</dbReference>
<dbReference type="EMBL" id="SODV01000002">
    <property type="protein sequence ID" value="TDW96526.1"/>
    <property type="molecule type" value="Genomic_DNA"/>
</dbReference>
<keyword evidence="5 6" id="KW-0482">Metalloprotease</keyword>
<gene>
    <name evidence="8" type="ORF">EDB95_4357</name>
</gene>
<dbReference type="PANTHER" id="PTHR10127:SF780">
    <property type="entry name" value="METALLOENDOPEPTIDASE"/>
    <property type="match status" value="1"/>
</dbReference>
<evidence type="ECO:0000256" key="2">
    <source>
        <dbReference type="ARBA" id="ARBA00022723"/>
    </source>
</evidence>
<keyword evidence="9" id="KW-1185">Reference proteome</keyword>
<evidence type="ECO:0000313" key="8">
    <source>
        <dbReference type="EMBL" id="TDW96526.1"/>
    </source>
</evidence>
<evidence type="ECO:0000256" key="1">
    <source>
        <dbReference type="ARBA" id="ARBA00022670"/>
    </source>
</evidence>
<feature type="binding site" evidence="6">
    <location>
        <position position="195"/>
    </location>
    <ligand>
        <name>Zn(2+)</name>
        <dbReference type="ChEBI" id="CHEBI:29105"/>
        <note>catalytic</note>
    </ligand>
</feature>
<protein>
    <submittedName>
        <fullName evidence="8">Astacin (Peptidase family M12A)</fullName>
    </submittedName>
</protein>
<comment type="cofactor">
    <cofactor evidence="6">
        <name>Zn(2+)</name>
        <dbReference type="ChEBI" id="CHEBI:29105"/>
    </cofactor>
    <text evidence="6">Binds 1 zinc ion per subunit.</text>
</comment>
<keyword evidence="2 6" id="KW-0479">Metal-binding</keyword>
<dbReference type="OrthoDB" id="8455098at2"/>
<dbReference type="PRINTS" id="PR00480">
    <property type="entry name" value="ASTACIN"/>
</dbReference>
<comment type="caution">
    <text evidence="6">Lacks conserved residue(s) required for the propagation of feature annotation.</text>
</comment>
<dbReference type="InterPro" id="IPR006026">
    <property type="entry name" value="Peptidase_Metallo"/>
</dbReference>